<dbReference type="OrthoDB" id="436833at2759"/>
<reference evidence="1 2" key="1">
    <citation type="journal article" date="2005" name="Science">
        <title>Genome of the host-cell transforming parasite Theileria annulata compared with T. parva.</title>
        <authorList>
            <person name="Pain A."/>
            <person name="Renauld H."/>
            <person name="Berriman M."/>
            <person name="Murphy L."/>
            <person name="Yeats C.A."/>
            <person name="Weir W."/>
            <person name="Kerhornou A."/>
            <person name="Aslett M."/>
            <person name="Bishop R."/>
            <person name="Bouchier C."/>
            <person name="Cochet M."/>
            <person name="Coulson R.M.R."/>
            <person name="Cronin A."/>
            <person name="de Villiers E.P."/>
            <person name="Fraser A."/>
            <person name="Fosker N."/>
            <person name="Gardner M."/>
            <person name="Goble A."/>
            <person name="Griffiths-Jones S."/>
            <person name="Harris D.E."/>
            <person name="Katzer F."/>
            <person name="Larke N."/>
            <person name="Lord A."/>
            <person name="Maser P."/>
            <person name="McKellar S."/>
            <person name="Mooney P."/>
            <person name="Morton F."/>
            <person name="Nene V."/>
            <person name="O'Neil S."/>
            <person name="Price C."/>
            <person name="Quail M.A."/>
            <person name="Rabbinowitsch E."/>
            <person name="Rawlings N.D."/>
            <person name="Rutter S."/>
            <person name="Saunders D."/>
            <person name="Seeger K."/>
            <person name="Shah T."/>
            <person name="Squares R."/>
            <person name="Squares S."/>
            <person name="Tivey A."/>
            <person name="Walker A.R."/>
            <person name="Woodward J."/>
            <person name="Dobbelaere D.A.E."/>
            <person name="Langsley G."/>
            <person name="Rajandream M.A."/>
            <person name="McKeever D."/>
            <person name="Shiels B."/>
            <person name="Tait A."/>
            <person name="Barrell B.G."/>
            <person name="Hall N."/>
        </authorList>
    </citation>
    <scope>NUCLEOTIDE SEQUENCE [LARGE SCALE GENOMIC DNA]</scope>
    <source>
        <strain evidence="2">Ankara</strain>
    </source>
</reference>
<protein>
    <submittedName>
        <fullName evidence="1">Uncharacterized protein</fullName>
    </submittedName>
</protein>
<dbReference type="AlphaFoldDB" id="Q4UG23"/>
<evidence type="ECO:0000313" key="2">
    <source>
        <dbReference type="Proteomes" id="UP000001950"/>
    </source>
</evidence>
<dbReference type="KEGG" id="tan:TA19890"/>
<organism evidence="1 2">
    <name type="scientific">Theileria annulata</name>
    <dbReference type="NCBI Taxonomy" id="5874"/>
    <lineage>
        <taxon>Eukaryota</taxon>
        <taxon>Sar</taxon>
        <taxon>Alveolata</taxon>
        <taxon>Apicomplexa</taxon>
        <taxon>Aconoidasida</taxon>
        <taxon>Piroplasmida</taxon>
        <taxon>Theileriidae</taxon>
        <taxon>Theileria</taxon>
    </lineage>
</organism>
<evidence type="ECO:0000313" key="1">
    <source>
        <dbReference type="EMBL" id="CAI73966.1"/>
    </source>
</evidence>
<gene>
    <name evidence="1" type="ORF">TA19890</name>
</gene>
<dbReference type="EMBL" id="CR940347">
    <property type="protein sequence ID" value="CAI73966.1"/>
    <property type="molecule type" value="Genomic_DNA"/>
</dbReference>
<dbReference type="eggNOG" id="ENOG502SS6J">
    <property type="taxonomic scope" value="Eukaryota"/>
</dbReference>
<dbReference type="VEuPathDB" id="PiroplasmaDB:TA19890"/>
<sequence length="454" mass="52667">MAFIALFPTYNRILHTRLSKNAVNNSFCLIQARFSKILRWIPDTPHAHSMNKLTHFDDLINYCLDNRDTLGKRDIIASLSYMRTLKNFNLSSKNFVKYNDYIMENLSKFDTNIHLLVHRYSILGYSPALISIYDNELKNKIGNLDNKSLCLISWSYAKNNVFIEDLFDSIATIVLNRNSKLNLTDISLLLWTFAKINRKAPEEVLKLKNEFISIIKSIENTLNNKSSDENTQEYLDKEGLVVLIHQIIGSFYTNVVHDICMAAKSLSILLPGDLSTISQVFKILFNITSASKLSITSQGITSLWEALEHSNLKDEHIIEKLCEASRYLRLDHSFNSNMLNSIVTSIYKLRIKDPRIIYQIVHWLEKRGVQMHASQMYNIICLLDQMCIYHDKAWKQLEIYTTFLNEMVSTLLITLISSTHFHYNLYLGKGNDRIYGILDHFMICKQDIEQFGFV</sequence>
<dbReference type="GeneID" id="3864384"/>
<dbReference type="FunCoup" id="Q4UG23">
    <property type="interactions" value="10"/>
</dbReference>
<keyword evidence="2" id="KW-1185">Reference proteome</keyword>
<proteinExistence type="predicted"/>
<name>Q4UG23_THEAN</name>
<dbReference type="Proteomes" id="UP000001950">
    <property type="component" value="Chromosome 1"/>
</dbReference>
<dbReference type="RefSeq" id="XP_954643.1">
    <property type="nucleotide sequence ID" value="XM_949550.1"/>
</dbReference>
<dbReference type="OMA" id="IMKSYAI"/>
<dbReference type="InParanoid" id="Q4UG23"/>
<accession>Q4UG23</accession>